<dbReference type="Gene3D" id="2.60.120.620">
    <property type="entry name" value="q2cbj1_9rhob like domain"/>
    <property type="match status" value="1"/>
</dbReference>
<dbReference type="InterPro" id="IPR051159">
    <property type="entry name" value="Hexapeptide_acetyltransf"/>
</dbReference>
<comment type="caution">
    <text evidence="7">The sequence shown here is derived from an EMBL/GenBank/DDBJ whole genome shotgun (WGS) entry which is preliminary data.</text>
</comment>
<dbReference type="GO" id="GO:0008270">
    <property type="term" value="F:zinc ion binding"/>
    <property type="evidence" value="ECO:0007669"/>
    <property type="project" value="InterPro"/>
</dbReference>
<evidence type="ECO:0000313" key="7">
    <source>
        <dbReference type="EMBL" id="KAF7548699.1"/>
    </source>
</evidence>
<dbReference type="InterPro" id="IPR036864">
    <property type="entry name" value="Zn2-C6_fun-type_DNA-bd_sf"/>
</dbReference>
<feature type="region of interest" description="Disordered" evidence="5">
    <location>
        <begin position="517"/>
        <end position="554"/>
    </location>
</feature>
<dbReference type="SUPFAM" id="SSF57701">
    <property type="entry name" value="Zn2/Cys6 DNA-binding domain"/>
    <property type="match status" value="1"/>
</dbReference>
<dbReference type="GO" id="GO:0016407">
    <property type="term" value="F:acetyltransferase activity"/>
    <property type="evidence" value="ECO:0007669"/>
    <property type="project" value="InterPro"/>
</dbReference>
<dbReference type="SUPFAM" id="SSF51161">
    <property type="entry name" value="Trimeric LpxA-like enzymes"/>
    <property type="match status" value="1"/>
</dbReference>
<reference evidence="7" key="1">
    <citation type="submission" date="2020-03" db="EMBL/GenBank/DDBJ databases">
        <title>Draft Genome Sequence of Cylindrodendrum hubeiense.</title>
        <authorList>
            <person name="Buettner E."/>
            <person name="Kellner H."/>
        </authorList>
    </citation>
    <scope>NUCLEOTIDE SEQUENCE</scope>
    <source>
        <strain evidence="7">IHI 201604</strain>
    </source>
</reference>
<dbReference type="Pfam" id="PF00172">
    <property type="entry name" value="Zn_clus"/>
    <property type="match status" value="1"/>
</dbReference>
<dbReference type="GO" id="GO:0000981">
    <property type="term" value="F:DNA-binding transcription factor activity, RNA polymerase II-specific"/>
    <property type="evidence" value="ECO:0007669"/>
    <property type="project" value="InterPro"/>
</dbReference>
<feature type="region of interest" description="Disordered" evidence="5">
    <location>
        <begin position="458"/>
        <end position="491"/>
    </location>
</feature>
<dbReference type="InterPro" id="IPR008775">
    <property type="entry name" value="Phytyl_CoA_dOase-like"/>
</dbReference>
<dbReference type="SUPFAM" id="SSF51197">
    <property type="entry name" value="Clavaminate synthase-like"/>
    <property type="match status" value="1"/>
</dbReference>
<keyword evidence="8" id="KW-1185">Reference proteome</keyword>
<dbReference type="InterPro" id="IPR001451">
    <property type="entry name" value="Hexapep"/>
</dbReference>
<proteinExistence type="inferred from homology"/>
<dbReference type="PANTHER" id="PTHR23416">
    <property type="entry name" value="SIALIC ACID SYNTHASE-RELATED"/>
    <property type="match status" value="1"/>
</dbReference>
<evidence type="ECO:0000313" key="8">
    <source>
        <dbReference type="Proteomes" id="UP000722485"/>
    </source>
</evidence>
<dbReference type="AlphaFoldDB" id="A0A9P5LGB4"/>
<evidence type="ECO:0000256" key="2">
    <source>
        <dbReference type="ARBA" id="ARBA00022679"/>
    </source>
</evidence>
<protein>
    <recommendedName>
        <fullName evidence="6">Zn(2)-C6 fungal-type domain-containing protein</fullName>
    </recommendedName>
</protein>
<dbReference type="InterPro" id="IPR024688">
    <property type="entry name" value="Mac_dom"/>
</dbReference>
<keyword evidence="4" id="KW-0012">Acyltransferase</keyword>
<organism evidence="7 8">
    <name type="scientific">Cylindrodendrum hubeiense</name>
    <dbReference type="NCBI Taxonomy" id="595255"/>
    <lineage>
        <taxon>Eukaryota</taxon>
        <taxon>Fungi</taxon>
        <taxon>Dikarya</taxon>
        <taxon>Ascomycota</taxon>
        <taxon>Pezizomycotina</taxon>
        <taxon>Sordariomycetes</taxon>
        <taxon>Hypocreomycetidae</taxon>
        <taxon>Hypocreales</taxon>
        <taxon>Nectriaceae</taxon>
        <taxon>Cylindrodendrum</taxon>
    </lineage>
</organism>
<dbReference type="InterPro" id="IPR021858">
    <property type="entry name" value="Fun_TF"/>
</dbReference>
<evidence type="ECO:0000256" key="5">
    <source>
        <dbReference type="SAM" id="MobiDB-lite"/>
    </source>
</evidence>
<comment type="similarity">
    <text evidence="1">Belongs to the transferase hexapeptide repeat family.</text>
</comment>
<keyword evidence="2" id="KW-0808">Transferase</keyword>
<feature type="domain" description="Zn(2)-C6 fungal-type" evidence="6">
    <location>
        <begin position="414"/>
        <end position="442"/>
    </location>
</feature>
<dbReference type="Pfam" id="PF12464">
    <property type="entry name" value="Mac"/>
    <property type="match status" value="1"/>
</dbReference>
<dbReference type="OrthoDB" id="25818at2759"/>
<dbReference type="EMBL" id="JAANBB010000141">
    <property type="protein sequence ID" value="KAF7548699.1"/>
    <property type="molecule type" value="Genomic_DNA"/>
</dbReference>
<dbReference type="CDD" id="cd00067">
    <property type="entry name" value="GAL4"/>
    <property type="match status" value="1"/>
</dbReference>
<keyword evidence="3" id="KW-0539">Nucleus</keyword>
<name>A0A9P5LGB4_9HYPO</name>
<dbReference type="Pfam" id="PF00132">
    <property type="entry name" value="Hexapep"/>
    <property type="match status" value="1"/>
</dbReference>
<dbReference type="GO" id="GO:0008374">
    <property type="term" value="F:O-acyltransferase activity"/>
    <property type="evidence" value="ECO:0007669"/>
    <property type="project" value="TreeGrafter"/>
</dbReference>
<accession>A0A9P5LGB4</accession>
<feature type="compositionally biased region" description="Pro residues" evidence="5">
    <location>
        <begin position="527"/>
        <end position="544"/>
    </location>
</feature>
<dbReference type="InterPro" id="IPR001138">
    <property type="entry name" value="Zn2Cys6_DnaBD"/>
</dbReference>
<evidence type="ECO:0000259" key="6">
    <source>
        <dbReference type="PROSITE" id="PS50048"/>
    </source>
</evidence>
<evidence type="ECO:0000256" key="4">
    <source>
        <dbReference type="ARBA" id="ARBA00023315"/>
    </source>
</evidence>
<dbReference type="PANTHER" id="PTHR23416:SF23">
    <property type="entry name" value="ACETYLTRANSFERASE C18B11.09C-RELATED"/>
    <property type="match status" value="1"/>
</dbReference>
<dbReference type="Pfam" id="PF05721">
    <property type="entry name" value="PhyH"/>
    <property type="match status" value="1"/>
</dbReference>
<dbReference type="InterPro" id="IPR011004">
    <property type="entry name" value="Trimer_LpxA-like_sf"/>
</dbReference>
<evidence type="ECO:0000256" key="3">
    <source>
        <dbReference type="ARBA" id="ARBA00023242"/>
    </source>
</evidence>
<dbReference type="PROSITE" id="PS50048">
    <property type="entry name" value="ZN2_CY6_FUNGAL_2"/>
    <property type="match status" value="1"/>
</dbReference>
<dbReference type="CDD" id="cd03357">
    <property type="entry name" value="LbH_MAT_GAT"/>
    <property type="match status" value="1"/>
</dbReference>
<evidence type="ECO:0000256" key="1">
    <source>
        <dbReference type="ARBA" id="ARBA00007274"/>
    </source>
</evidence>
<dbReference type="Pfam" id="PF11951">
    <property type="entry name" value="Fungal_trans_2"/>
    <property type="match status" value="1"/>
</dbReference>
<dbReference type="SMART" id="SM01266">
    <property type="entry name" value="Mac"/>
    <property type="match status" value="1"/>
</dbReference>
<gene>
    <name evidence="7" type="ORF">G7Z17_g6885</name>
</gene>
<dbReference type="Proteomes" id="UP000722485">
    <property type="component" value="Unassembled WGS sequence"/>
</dbReference>
<dbReference type="FunFam" id="2.160.10.10:FF:000025">
    <property type="entry name" value="Hexapeptide-repeat containing-acetyltransferase"/>
    <property type="match status" value="1"/>
</dbReference>
<sequence>MASLADKYGPEVQKVPADTPIEDILYLLKRDGGIFIKSLVSDADLDETYSECRNRLESDVEWDGSFFPKETQRAPAMLALSPSYAKTQVMNPVYQAVINHFLTTRSWFWWGDERKESVSKPYVHSCTAMRIGPGGKAQPLHRDDYISHNIHEQVDEWDDERDVNRETAIGLFVAGCKVTKENGGTQFIPRSHLWGTKQGPPKVEDCIFAEMDKGDAFIMLASAYHGGGNNVTKDEHRLVYATFAIRGFLRQEENQFLAVPREVAIKYDHPTQAFMGYSMSDPACGYVEQDAAALAYLLPAHGLRSDSIIDIGWNYFPPTSSKHTFKCAWVAVIFTSAAISDTAQQGNNDSRDHVGQGPDCPTQRSVTVRLLQTPMRRGLFPTWKLQVYVMPSISRRQTPKRLSTDRASLGPDPACGTCRKKCRKCDRKRPICDRCRTKGLHCEGYPPRFQFCEMVTVSDPGSSSSRPRGDSNAQSPTRSIPAPDQSRSGAAVADAFMTASVETPSLEPSFSPGEFSLDATGLSLSSPPSPISPSPPLASPPHGPTTPLTGSPDLDHDLLTNQILIIHFDRKLSKHLTIHTEGTENPFRDHVLPLAYQHQGVLHALLGFSACHMHLSGTDESQYFVTTALRYRVSALRSLGSLLLKEEIEGLSSSEEEFVLAMVLLLVFHDICETGISSHGAHLTGVAFLCGRLACPPDFSTRSRASMFFISALAWLDMLRGFSGAEKLAYSDEVRKCVRDHGSLSLHTLVGCPPGIFHRIGQVLEAGKKYLNEGLPLDQFQVILDNAEKFLRGWDPDQAVYPTGHPEWKHLAEAYRHACLLRVLRFPNPFELSCDDERIKASVGAILDVCAAVPRDSVFYKRLLFPLFLAGADTSSSHQTHYTSWCVGEIKHATGFQHPAMTEMLTKVWEERRANPNGWSNVPWMEFSPAELEKSTALAHVPRCEEYEKMISGMLYNSFVPELDNARFKARAWAHKYNHYFPDGPDETPATLASKRLEMLRERLGHIADEEAYIEPPFNIDYGCNISIGKRFYSNFQLTILDVALVTIGDRVMFGPNVMITTATHEVEVASRRENIEFGKPVSIGDDCWIGGAVVILPGVTIGEGCTIGASSVVTRDIPAWSVAVGSPARVIKKVTPLDKVEG</sequence>
<dbReference type="Gene3D" id="2.160.10.10">
    <property type="entry name" value="Hexapeptide repeat proteins"/>
    <property type="match status" value="1"/>
</dbReference>